<dbReference type="SMART" id="SM00530">
    <property type="entry name" value="HTH_XRE"/>
    <property type="match status" value="1"/>
</dbReference>
<dbReference type="InterPro" id="IPR039418">
    <property type="entry name" value="LexA-like"/>
</dbReference>
<evidence type="ECO:0000256" key="3">
    <source>
        <dbReference type="ARBA" id="ARBA00023163"/>
    </source>
</evidence>
<dbReference type="SUPFAM" id="SSF47413">
    <property type="entry name" value="lambda repressor-like DNA-binding domains"/>
    <property type="match status" value="1"/>
</dbReference>
<dbReference type="Pfam" id="PF01381">
    <property type="entry name" value="HTH_3"/>
    <property type="match status" value="1"/>
</dbReference>
<keyword evidence="3" id="KW-0804">Transcription</keyword>
<proteinExistence type="predicted"/>
<dbReference type="Pfam" id="PF00717">
    <property type="entry name" value="Peptidase_S24"/>
    <property type="match status" value="1"/>
</dbReference>
<dbReference type="Proteomes" id="UP000663954">
    <property type="component" value="Chromosome"/>
</dbReference>
<reference evidence="5 6" key="1">
    <citation type="journal article" date="2020" name="Front. Cell. Infect. Microbiol.">
        <title>Characterization of Three Porcine Acinetobacter towneri Strains Co-Harboring tet(X3) and bla OXA-58.</title>
        <authorList>
            <person name="Ma J."/>
            <person name="Wang J."/>
            <person name="Feng J."/>
            <person name="Liu Y."/>
            <person name="Yang B."/>
            <person name="Li R."/>
            <person name="Bai L."/>
            <person name="He T."/>
            <person name="Wang X."/>
            <person name="Yang Z."/>
        </authorList>
    </citation>
    <scope>NUCLEOTIDE SEQUENCE [LARGE SCALE GENOMIC DNA]</scope>
    <source>
        <strain evidence="5 6">GX5</strain>
    </source>
</reference>
<evidence type="ECO:0000313" key="6">
    <source>
        <dbReference type="Proteomes" id="UP000663954"/>
    </source>
</evidence>
<gene>
    <name evidence="5" type="ORF">J4G45_06090</name>
</gene>
<dbReference type="InterPro" id="IPR015927">
    <property type="entry name" value="Peptidase_S24_S26A/B/C"/>
</dbReference>
<sequence length="225" mass="25263">MANLQDRMALARQHYESAFGKKLKNTEMAEYCKVSKASIGQWFNGPTKNLEGANLSRAAEFLGVNHKWLAGGNAPMLTANPSKLSITIKSNSIDAPVLSMDQTQKWREYINGQITPEEYIATNYEGLDRESVFIVKVVDQSMSPIFEVGDRLIIDPYKLPSPGGYVLALCEGNTVVFRRYRVTGYDDDGEAQFELIPHNNDFPVLDSQKHDIKVLGVVVRFTREL</sequence>
<dbReference type="PANTHER" id="PTHR40661:SF3">
    <property type="entry name" value="FELS-1 PROPHAGE TRANSCRIPTIONAL REGULATOR"/>
    <property type="match status" value="1"/>
</dbReference>
<evidence type="ECO:0000256" key="2">
    <source>
        <dbReference type="ARBA" id="ARBA00023125"/>
    </source>
</evidence>
<evidence type="ECO:0000313" key="5">
    <source>
        <dbReference type="EMBL" id="QTD62723.1"/>
    </source>
</evidence>
<keyword evidence="2" id="KW-0238">DNA-binding</keyword>
<dbReference type="PROSITE" id="PS50943">
    <property type="entry name" value="HTH_CROC1"/>
    <property type="match status" value="1"/>
</dbReference>
<dbReference type="InterPro" id="IPR010982">
    <property type="entry name" value="Lambda_DNA-bd_dom_sf"/>
</dbReference>
<protein>
    <submittedName>
        <fullName evidence="5">Helix-turn-helix domain-containing protein</fullName>
    </submittedName>
</protein>
<dbReference type="Gene3D" id="2.10.109.10">
    <property type="entry name" value="Umud Fragment, subunit A"/>
    <property type="match status" value="1"/>
</dbReference>
<dbReference type="CDD" id="cd06529">
    <property type="entry name" value="S24_LexA-like"/>
    <property type="match status" value="1"/>
</dbReference>
<dbReference type="Gene3D" id="1.10.260.40">
    <property type="entry name" value="lambda repressor-like DNA-binding domains"/>
    <property type="match status" value="1"/>
</dbReference>
<keyword evidence="1" id="KW-0805">Transcription regulation</keyword>
<dbReference type="InterPro" id="IPR036286">
    <property type="entry name" value="LexA/Signal_pep-like_sf"/>
</dbReference>
<accession>A0ABX7THW2</accession>
<dbReference type="InterPro" id="IPR001387">
    <property type="entry name" value="Cro/C1-type_HTH"/>
</dbReference>
<dbReference type="SUPFAM" id="SSF51306">
    <property type="entry name" value="LexA/Signal peptidase"/>
    <property type="match status" value="1"/>
</dbReference>
<dbReference type="EMBL" id="CP071770">
    <property type="protein sequence ID" value="QTD62723.1"/>
    <property type="molecule type" value="Genomic_DNA"/>
</dbReference>
<keyword evidence="6" id="KW-1185">Reference proteome</keyword>
<organism evidence="5 6">
    <name type="scientific">Acinetobacter towneri</name>
    <dbReference type="NCBI Taxonomy" id="202956"/>
    <lineage>
        <taxon>Bacteria</taxon>
        <taxon>Pseudomonadati</taxon>
        <taxon>Pseudomonadota</taxon>
        <taxon>Gammaproteobacteria</taxon>
        <taxon>Moraxellales</taxon>
        <taxon>Moraxellaceae</taxon>
        <taxon>Acinetobacter</taxon>
    </lineage>
</organism>
<name>A0ABX7THW2_9GAMM</name>
<dbReference type="RefSeq" id="WP_207973633.1">
    <property type="nucleotide sequence ID" value="NZ_CP071766.1"/>
</dbReference>
<feature type="domain" description="HTH cro/C1-type" evidence="4">
    <location>
        <begin position="26"/>
        <end position="69"/>
    </location>
</feature>
<evidence type="ECO:0000259" key="4">
    <source>
        <dbReference type="PROSITE" id="PS50943"/>
    </source>
</evidence>
<dbReference type="GeneID" id="64223493"/>
<dbReference type="PANTHER" id="PTHR40661">
    <property type="match status" value="1"/>
</dbReference>
<evidence type="ECO:0000256" key="1">
    <source>
        <dbReference type="ARBA" id="ARBA00023015"/>
    </source>
</evidence>
<dbReference type="CDD" id="cd00093">
    <property type="entry name" value="HTH_XRE"/>
    <property type="match status" value="1"/>
</dbReference>